<evidence type="ECO:0000313" key="4">
    <source>
        <dbReference type="Proteomes" id="UP000078576"/>
    </source>
</evidence>
<dbReference type="InterPro" id="IPR015422">
    <property type="entry name" value="PyrdxlP-dep_Trfase_small"/>
</dbReference>
<feature type="region of interest" description="Disordered" evidence="1">
    <location>
        <begin position="270"/>
        <end position="291"/>
    </location>
</feature>
<dbReference type="AlphaFoldDB" id="A0A194UU45"/>
<organism evidence="3 4">
    <name type="scientific">Cytospora mali</name>
    <name type="common">Apple Valsa canker fungus</name>
    <name type="synonym">Valsa mali</name>
    <dbReference type="NCBI Taxonomy" id="578113"/>
    <lineage>
        <taxon>Eukaryota</taxon>
        <taxon>Fungi</taxon>
        <taxon>Dikarya</taxon>
        <taxon>Ascomycota</taxon>
        <taxon>Pezizomycotina</taxon>
        <taxon>Sordariomycetes</taxon>
        <taxon>Sordariomycetidae</taxon>
        <taxon>Diaporthales</taxon>
        <taxon>Cytosporaceae</taxon>
        <taxon>Cytospora</taxon>
    </lineage>
</organism>
<sequence>MLLTRRPLSRLNFVHNHIQAPSIITRPLRSYQQTLLASTMTPSEPPPDQPKKKLINLLRGWPSPNVLPAESIKAAANKVLSDPAIFVPGLQYGPDPGYQPLREELSGFLSNAYGTAEADAERICITGGASQSMACILQSYTEPVYTKAIWAIAPCYYLACPIFEDSGFKGRLRAVPEDSEGIDLEFLEKGLESFEDKIDPGEQPVYKDPELRKVYRHVIYAVPSSANPSGKTMTLRRRTELVRLARKYDCLVICDDVYDFLQWPVLKEDPPSSPLEKKPPPSSPSPPVKVKPLPRLSDIDYSLGPSSHDQARTDGAWFGHAVSNGSFSKIVGPGIRTGWVEGTRAFAFGLAQTGSTKSGGAPSQLSATIACEMVRSGELARHVYGACTPGLQRRHALMMRAVHEHLDRFGIEVMDSYVAEGGQNVYGGYFVWVTFPEGPAAQDITERALDDENLIVSPGQMFQVKGDEKSVPFSKSIRLCFSWEEEEDLVEGVARLGRVVESLWNDRGKTSHEGGSGSMKLDTFF</sequence>
<dbReference type="InterPro" id="IPR015424">
    <property type="entry name" value="PyrdxlP-dep_Trfase"/>
</dbReference>
<dbReference type="Proteomes" id="UP000078576">
    <property type="component" value="Unassembled WGS sequence"/>
</dbReference>
<dbReference type="Gene3D" id="3.40.640.10">
    <property type="entry name" value="Type I PLP-dependent aspartate aminotransferase-like (Major domain)"/>
    <property type="match status" value="1"/>
</dbReference>
<dbReference type="OrthoDB" id="7042322at2759"/>
<evidence type="ECO:0000259" key="2">
    <source>
        <dbReference type="Pfam" id="PF00155"/>
    </source>
</evidence>
<proteinExistence type="predicted"/>
<dbReference type="STRING" id="694573.A0A194UU45"/>
<dbReference type="EMBL" id="KN714678">
    <property type="protein sequence ID" value="KUI55141.1"/>
    <property type="molecule type" value="Genomic_DNA"/>
</dbReference>
<evidence type="ECO:0000313" key="3">
    <source>
        <dbReference type="EMBL" id="KUI55141.1"/>
    </source>
</evidence>
<feature type="compositionally biased region" description="Basic and acidic residues" evidence="1">
    <location>
        <begin position="270"/>
        <end position="279"/>
    </location>
</feature>
<dbReference type="PANTHER" id="PTHR42858:SF1">
    <property type="entry name" value="LD15494P"/>
    <property type="match status" value="1"/>
</dbReference>
<dbReference type="GO" id="GO:0030170">
    <property type="term" value="F:pyridoxal phosphate binding"/>
    <property type="evidence" value="ECO:0007669"/>
    <property type="project" value="InterPro"/>
</dbReference>
<dbReference type="GO" id="GO:0047536">
    <property type="term" value="F:2-aminoadipate transaminase activity"/>
    <property type="evidence" value="ECO:0007669"/>
    <property type="project" value="TreeGrafter"/>
</dbReference>
<dbReference type="InterPro" id="IPR004839">
    <property type="entry name" value="Aminotransferase_I/II_large"/>
</dbReference>
<dbReference type="PANTHER" id="PTHR42858">
    <property type="entry name" value="AMINOTRANSFERASE"/>
    <property type="match status" value="1"/>
</dbReference>
<dbReference type="Pfam" id="PF00155">
    <property type="entry name" value="Aminotran_1_2"/>
    <property type="match status" value="1"/>
</dbReference>
<dbReference type="CDD" id="cd00609">
    <property type="entry name" value="AAT_like"/>
    <property type="match status" value="1"/>
</dbReference>
<accession>A0A194UU45</accession>
<dbReference type="InterPro" id="IPR015421">
    <property type="entry name" value="PyrdxlP-dep_Trfase_major"/>
</dbReference>
<protein>
    <recommendedName>
        <fullName evidence="2">Aminotransferase class I/classII large domain-containing protein</fullName>
    </recommendedName>
</protein>
<feature type="domain" description="Aminotransferase class I/classII large" evidence="2">
    <location>
        <begin position="70"/>
        <end position="259"/>
    </location>
</feature>
<keyword evidence="4" id="KW-1185">Reference proteome</keyword>
<dbReference type="SUPFAM" id="SSF53383">
    <property type="entry name" value="PLP-dependent transferases"/>
    <property type="match status" value="1"/>
</dbReference>
<name>A0A194UU45_CYTMA</name>
<evidence type="ECO:0000256" key="1">
    <source>
        <dbReference type="SAM" id="MobiDB-lite"/>
    </source>
</evidence>
<reference evidence="4" key="1">
    <citation type="submission" date="2014-12" db="EMBL/GenBank/DDBJ databases">
        <title>Genome Sequence of Valsa Canker Pathogens Uncovers a Specific Adaption of Colonization on Woody Bark.</title>
        <authorList>
            <person name="Yin Z."/>
            <person name="Liu H."/>
            <person name="Gao X."/>
            <person name="Li Z."/>
            <person name="Song N."/>
            <person name="Ke X."/>
            <person name="Dai Q."/>
            <person name="Wu Y."/>
            <person name="Sun Y."/>
            <person name="Xu J.-R."/>
            <person name="Kang Z.K."/>
            <person name="Wang L."/>
            <person name="Huang L."/>
        </authorList>
    </citation>
    <scope>NUCLEOTIDE SEQUENCE [LARGE SCALE GENOMIC DNA]</scope>
    <source>
        <strain evidence="4">SXYL134</strain>
    </source>
</reference>
<gene>
    <name evidence="3" type="ORF">VP1G_02573</name>
</gene>
<dbReference type="Gene3D" id="3.90.1150.10">
    <property type="entry name" value="Aspartate Aminotransferase, domain 1"/>
    <property type="match status" value="1"/>
</dbReference>
<feature type="compositionally biased region" description="Pro residues" evidence="1">
    <location>
        <begin position="280"/>
        <end position="289"/>
    </location>
</feature>